<comment type="similarity">
    <text evidence="1">Belongs to the bacterial sugar transferase family.</text>
</comment>
<feature type="transmembrane region" description="Helical" evidence="2">
    <location>
        <begin position="91"/>
        <end position="111"/>
    </location>
</feature>
<feature type="transmembrane region" description="Helical" evidence="2">
    <location>
        <begin position="267"/>
        <end position="288"/>
    </location>
</feature>
<name>K1X445_9BACT</name>
<proteinExistence type="inferred from homology"/>
<evidence type="ECO:0000313" key="4">
    <source>
        <dbReference type="EMBL" id="EKD24880.1"/>
    </source>
</evidence>
<sequence>MKQRYNILLRLFRPVLHMGIIILVFYVMYRIRLFTDLIPGVQLKMPVINYQENMAFGIIAAFAFVVIGIVKDLYELHKPIQRYFQTFSKTWLYRLITITFIWYFGQGFVFFFGISRFIIVVGSFVSFVALFLFDQTRNYLEARRHREGNNKILIVWSDALESYKAIEKIKNGFSFKTEFANHDEIKDIDIAEYFIVVAVGSFEKEVLQNIFERVRFSDNTRFYHISEWFFLEDVVYSPENIDNIIALEYKHSKLDGRSIILKKLFDLGGAFLLTIITLPFMVVIAIAIKIESRGPVFYISKRVGRNGKLFTFLKFRSMYTHMSVGYGGKEADELYQKLIQSDANVRQWILPKIADDPRVTRVGRFLRKTSMDELPQLFCILRWTMSLVGPRPHLPSEVKNYELRQKRLLSIKPGITWYAQVFGRDNLDFEEEAKLDLYYIQNRSLFLDAYIVLATFWVVFKGK</sequence>
<dbReference type="AlphaFoldDB" id="K1X445"/>
<feature type="transmembrane region" description="Helical" evidence="2">
    <location>
        <begin position="117"/>
        <end position="134"/>
    </location>
</feature>
<evidence type="ECO:0000256" key="2">
    <source>
        <dbReference type="SAM" id="Phobius"/>
    </source>
</evidence>
<dbReference type="PANTHER" id="PTHR30576">
    <property type="entry name" value="COLANIC BIOSYNTHESIS UDP-GLUCOSE LIPID CARRIER TRANSFERASE"/>
    <property type="match status" value="1"/>
</dbReference>
<evidence type="ECO:0000256" key="1">
    <source>
        <dbReference type="ARBA" id="ARBA00006464"/>
    </source>
</evidence>
<feature type="transmembrane region" description="Helical" evidence="2">
    <location>
        <begin position="12"/>
        <end position="33"/>
    </location>
</feature>
<organism evidence="4">
    <name type="scientific">uncultured bacterium</name>
    <name type="common">gcode 4</name>
    <dbReference type="NCBI Taxonomy" id="1234023"/>
    <lineage>
        <taxon>Bacteria</taxon>
        <taxon>environmental samples</taxon>
    </lineage>
</organism>
<feature type="domain" description="Bacterial sugar transferase" evidence="3">
    <location>
        <begin position="262"/>
        <end position="461"/>
    </location>
</feature>
<dbReference type="EMBL" id="AMFJ01036152">
    <property type="protein sequence ID" value="EKD24880.1"/>
    <property type="molecule type" value="Genomic_DNA"/>
</dbReference>
<dbReference type="GO" id="GO:0016780">
    <property type="term" value="F:phosphotransferase activity, for other substituted phosphate groups"/>
    <property type="evidence" value="ECO:0007669"/>
    <property type="project" value="TreeGrafter"/>
</dbReference>
<keyword evidence="2" id="KW-0812">Transmembrane</keyword>
<keyword evidence="2" id="KW-0472">Membrane</keyword>
<accession>K1X445</accession>
<dbReference type="InterPro" id="IPR003362">
    <property type="entry name" value="Bact_transf"/>
</dbReference>
<keyword evidence="4" id="KW-0808">Transferase</keyword>
<keyword evidence="2" id="KW-1133">Transmembrane helix</keyword>
<evidence type="ECO:0000259" key="3">
    <source>
        <dbReference type="Pfam" id="PF02397"/>
    </source>
</evidence>
<dbReference type="Pfam" id="PF02397">
    <property type="entry name" value="Bac_transf"/>
    <property type="match status" value="1"/>
</dbReference>
<feature type="transmembrane region" description="Helical" evidence="2">
    <location>
        <begin position="53"/>
        <end position="70"/>
    </location>
</feature>
<protein>
    <submittedName>
        <fullName evidence="4">Sugar transferase involved in lipopolysaccharide synthesis</fullName>
    </submittedName>
</protein>
<comment type="caution">
    <text evidence="4">The sequence shown here is derived from an EMBL/GenBank/DDBJ whole genome shotgun (WGS) entry which is preliminary data.</text>
</comment>
<dbReference type="PANTHER" id="PTHR30576:SF0">
    <property type="entry name" value="UNDECAPRENYL-PHOSPHATE N-ACETYLGALACTOSAMINYL 1-PHOSPHATE TRANSFERASE-RELATED"/>
    <property type="match status" value="1"/>
</dbReference>
<gene>
    <name evidence="4" type="ORF">ACD_80C00145G0014</name>
</gene>
<reference evidence="4" key="1">
    <citation type="journal article" date="2012" name="Science">
        <title>Fermentation, hydrogen, and sulfur metabolism in multiple uncultivated bacterial phyla.</title>
        <authorList>
            <person name="Wrighton K.C."/>
            <person name="Thomas B.C."/>
            <person name="Sharon I."/>
            <person name="Miller C.S."/>
            <person name="Castelle C.J."/>
            <person name="VerBerkmoes N.C."/>
            <person name="Wilkins M.J."/>
            <person name="Hettich R.L."/>
            <person name="Lipton M.S."/>
            <person name="Williams K.H."/>
            <person name="Long P.E."/>
            <person name="Banfield J.F."/>
        </authorList>
    </citation>
    <scope>NUCLEOTIDE SEQUENCE [LARGE SCALE GENOMIC DNA]</scope>
</reference>